<evidence type="ECO:0000256" key="1">
    <source>
        <dbReference type="ARBA" id="ARBA00023125"/>
    </source>
</evidence>
<dbReference type="AlphaFoldDB" id="A0A7I9VF28"/>
<proteinExistence type="predicted"/>
<dbReference type="Gene3D" id="1.10.357.10">
    <property type="entry name" value="Tetracycline Repressor, domain 2"/>
    <property type="match status" value="2"/>
</dbReference>
<name>A0A7I9VF28_9ACTN</name>
<keyword evidence="1" id="KW-0238">DNA-binding</keyword>
<evidence type="ECO:0000259" key="3">
    <source>
        <dbReference type="Pfam" id="PF18598"/>
    </source>
</evidence>
<protein>
    <recommendedName>
        <fullName evidence="6">TetR family transcriptional regulator</fullName>
    </recommendedName>
</protein>
<organism evidence="4 5">
    <name type="scientific">Gordonia spumicola</name>
    <dbReference type="NCBI Taxonomy" id="589161"/>
    <lineage>
        <taxon>Bacteria</taxon>
        <taxon>Bacillati</taxon>
        <taxon>Actinomycetota</taxon>
        <taxon>Actinomycetes</taxon>
        <taxon>Mycobacteriales</taxon>
        <taxon>Gordoniaceae</taxon>
        <taxon>Gordonia</taxon>
    </lineage>
</organism>
<dbReference type="Pfam" id="PF00440">
    <property type="entry name" value="TetR_N"/>
    <property type="match status" value="1"/>
</dbReference>
<dbReference type="InterPro" id="IPR041485">
    <property type="entry name" value="TetR_C_36"/>
</dbReference>
<accession>A0A7I9VF28</accession>
<dbReference type="InterPro" id="IPR009057">
    <property type="entry name" value="Homeodomain-like_sf"/>
</dbReference>
<dbReference type="SUPFAM" id="SSF46689">
    <property type="entry name" value="Homeodomain-like"/>
    <property type="match status" value="1"/>
</dbReference>
<dbReference type="EMBL" id="BJOV01000005">
    <property type="protein sequence ID" value="GEE03905.1"/>
    <property type="molecule type" value="Genomic_DNA"/>
</dbReference>
<dbReference type="PANTHER" id="PTHR30055">
    <property type="entry name" value="HTH-TYPE TRANSCRIPTIONAL REGULATOR RUTR"/>
    <property type="match status" value="1"/>
</dbReference>
<dbReference type="GO" id="GO:0000976">
    <property type="term" value="F:transcription cis-regulatory region binding"/>
    <property type="evidence" value="ECO:0007669"/>
    <property type="project" value="TreeGrafter"/>
</dbReference>
<gene>
    <name evidence="4" type="ORF">nbrc107696_43510</name>
</gene>
<dbReference type="SUPFAM" id="SSF48498">
    <property type="entry name" value="Tetracyclin repressor-like, C-terminal domain"/>
    <property type="match status" value="1"/>
</dbReference>
<dbReference type="PANTHER" id="PTHR30055:SF146">
    <property type="entry name" value="HTH-TYPE TRANSCRIPTIONAL DUAL REGULATOR CECR"/>
    <property type="match status" value="1"/>
</dbReference>
<comment type="caution">
    <text evidence="4">The sequence shown here is derived from an EMBL/GenBank/DDBJ whole genome shotgun (WGS) entry which is preliminary data.</text>
</comment>
<dbReference type="RefSeq" id="WP_161897345.1">
    <property type="nucleotide sequence ID" value="NZ_BJOV01000005.1"/>
</dbReference>
<evidence type="ECO:0008006" key="6">
    <source>
        <dbReference type="Google" id="ProtNLM"/>
    </source>
</evidence>
<dbReference type="InterPro" id="IPR050109">
    <property type="entry name" value="HTH-type_TetR-like_transc_reg"/>
</dbReference>
<sequence>MSSEDVIALATQRFIAGERIEVGEIAAASGVNRSTVYRRFHGRDGLLAEVIWNLTSMSMEAAIRGATGSGARRLTEVMVGFAARANSADYIRTFLNREPERALRLMMTHEGGVQPRIIERIAEVIAEEIAAGSMVPPLPVPDLALILVRITETFVYATVISGEEPDAEKVRQACGALLGVVSA</sequence>
<evidence type="ECO:0000259" key="2">
    <source>
        <dbReference type="Pfam" id="PF00440"/>
    </source>
</evidence>
<feature type="domain" description="QsdR TetR regulatory C-terminal" evidence="3">
    <location>
        <begin position="69"/>
        <end position="179"/>
    </location>
</feature>
<dbReference type="InterPro" id="IPR001647">
    <property type="entry name" value="HTH_TetR"/>
</dbReference>
<dbReference type="Proteomes" id="UP000444960">
    <property type="component" value="Unassembled WGS sequence"/>
</dbReference>
<dbReference type="OrthoDB" id="158903at2"/>
<dbReference type="InterPro" id="IPR036271">
    <property type="entry name" value="Tet_transcr_reg_TetR-rel_C_sf"/>
</dbReference>
<evidence type="ECO:0000313" key="4">
    <source>
        <dbReference type="EMBL" id="GEE03905.1"/>
    </source>
</evidence>
<dbReference type="Pfam" id="PF18598">
    <property type="entry name" value="TetR_C_36"/>
    <property type="match status" value="1"/>
</dbReference>
<reference evidence="5" key="1">
    <citation type="submission" date="2019-06" db="EMBL/GenBank/DDBJ databases">
        <title>Gordonia isolated from sludge of a wastewater treatment plant.</title>
        <authorList>
            <person name="Tamura T."/>
            <person name="Aoyama K."/>
            <person name="Kang Y."/>
            <person name="Saito S."/>
            <person name="Akiyama N."/>
            <person name="Yazawa K."/>
            <person name="Gonoi T."/>
            <person name="Mikami Y."/>
        </authorList>
    </citation>
    <scope>NUCLEOTIDE SEQUENCE [LARGE SCALE GENOMIC DNA]</scope>
    <source>
        <strain evidence="5">NBRC 107696</strain>
    </source>
</reference>
<feature type="domain" description="HTH tetR-type" evidence="2">
    <location>
        <begin position="22"/>
        <end position="50"/>
    </location>
</feature>
<dbReference type="GO" id="GO:0003700">
    <property type="term" value="F:DNA-binding transcription factor activity"/>
    <property type="evidence" value="ECO:0007669"/>
    <property type="project" value="TreeGrafter"/>
</dbReference>
<evidence type="ECO:0000313" key="5">
    <source>
        <dbReference type="Proteomes" id="UP000444960"/>
    </source>
</evidence>
<keyword evidence="5" id="KW-1185">Reference proteome</keyword>